<dbReference type="AlphaFoldDB" id="A0A931B3F2"/>
<sequence>MDGSEQHEALLDLLNSTPVVNGAVEDQLTDPDAARAWQLAHGGDGSPHERRSLIRARDGLQDVIRGDRPSDSLSALLKGVVSRPLVSAEGVSWQVEVPDERRLAVEAVLAWSAVHETMPGRLRPCANPECRLFLLDRSKGNKARWCSMAVCGNRMKVRRHYQRAREAAQEQTPDA</sequence>
<dbReference type="PANTHER" id="PTHR35525:SF3">
    <property type="entry name" value="BLL6575 PROTEIN"/>
    <property type="match status" value="1"/>
</dbReference>
<gene>
    <name evidence="2" type="ORF">I2501_04175</name>
</gene>
<dbReference type="InterPro" id="IPR023286">
    <property type="entry name" value="ABATE_dom_sf"/>
</dbReference>
<accession>A0A931B3F2</accession>
<proteinExistence type="predicted"/>
<dbReference type="RefSeq" id="WP_196192448.1">
    <property type="nucleotide sequence ID" value="NZ_JADPRT010000002.1"/>
</dbReference>
<dbReference type="Proteomes" id="UP000657385">
    <property type="component" value="Unassembled WGS sequence"/>
</dbReference>
<dbReference type="SUPFAM" id="SSF160904">
    <property type="entry name" value="Jann2411-like"/>
    <property type="match status" value="1"/>
</dbReference>
<name>A0A931B3F2_9ACTN</name>
<feature type="domain" description="Zinc finger CGNR" evidence="1">
    <location>
        <begin position="121"/>
        <end position="163"/>
    </location>
</feature>
<organism evidence="2 3">
    <name type="scientific">Streptacidiphilus fuscans</name>
    <dbReference type="NCBI Taxonomy" id="2789292"/>
    <lineage>
        <taxon>Bacteria</taxon>
        <taxon>Bacillati</taxon>
        <taxon>Actinomycetota</taxon>
        <taxon>Actinomycetes</taxon>
        <taxon>Kitasatosporales</taxon>
        <taxon>Streptomycetaceae</taxon>
        <taxon>Streptacidiphilus</taxon>
    </lineage>
</organism>
<keyword evidence="3" id="KW-1185">Reference proteome</keyword>
<protein>
    <submittedName>
        <fullName evidence="2">CGNR zinc finger domain-containing protein</fullName>
    </submittedName>
</protein>
<dbReference type="InterPro" id="IPR021005">
    <property type="entry name" value="Znf_CGNR"/>
</dbReference>
<dbReference type="InterPro" id="IPR010852">
    <property type="entry name" value="ABATE"/>
</dbReference>
<evidence type="ECO:0000313" key="2">
    <source>
        <dbReference type="EMBL" id="MBF9067238.1"/>
    </source>
</evidence>
<comment type="caution">
    <text evidence="2">The sequence shown here is derived from an EMBL/GenBank/DDBJ whole genome shotgun (WGS) entry which is preliminary data.</text>
</comment>
<evidence type="ECO:0000259" key="1">
    <source>
        <dbReference type="Pfam" id="PF11706"/>
    </source>
</evidence>
<evidence type="ECO:0000313" key="3">
    <source>
        <dbReference type="Proteomes" id="UP000657385"/>
    </source>
</evidence>
<dbReference type="PANTHER" id="PTHR35525">
    <property type="entry name" value="BLL6575 PROTEIN"/>
    <property type="match status" value="1"/>
</dbReference>
<dbReference type="EMBL" id="JADPRT010000002">
    <property type="protein sequence ID" value="MBF9067238.1"/>
    <property type="molecule type" value="Genomic_DNA"/>
</dbReference>
<dbReference type="Pfam" id="PF11706">
    <property type="entry name" value="zf-CGNR"/>
    <property type="match status" value="1"/>
</dbReference>
<dbReference type="Gene3D" id="1.10.3300.10">
    <property type="entry name" value="Jann2411-like domain"/>
    <property type="match status" value="1"/>
</dbReference>
<reference evidence="2" key="1">
    <citation type="submission" date="2020-11" db="EMBL/GenBank/DDBJ databases">
        <title>Isolation and identification of active actinomycetes.</title>
        <authorList>
            <person name="Yu B."/>
        </authorList>
    </citation>
    <scope>NUCLEOTIDE SEQUENCE</scope>
    <source>
        <strain evidence="2">NEAU-YB345</strain>
    </source>
</reference>